<dbReference type="Proteomes" id="UP001501166">
    <property type="component" value="Unassembled WGS sequence"/>
</dbReference>
<dbReference type="PANTHER" id="PTHR33744">
    <property type="entry name" value="CARBOHYDRATE DIACID REGULATOR"/>
    <property type="match status" value="1"/>
</dbReference>
<accession>A0ABN0XCK3</accession>
<sequence>MKVKLSEILKLDSFHDVKVVAGREGLFNAVENVYVMEVPDIVSYIDKEGLLFTTLFPIADDQYAMENFIPNLSNNKLSGVAIKLGRYVEKIPEFMIEQADRLSFPILTLPSSANFSLLSNDILTRLIGSKTKELEFRESISNKLHNLLLSGADIKDLVSYVALITNIDIIVISDQLKVIETTLEKDSELFEISEKQIIDFDIKNIINIDNKEPIIINDKINSKKDLNIQTIIAGNKVMGYLILIKNDAKRIPFLNVVIEQASILLAFLLRNRESLIQKERNYLDNFIRSILYTQYSSQTELIQKAKVFKWDIHFPNIILLIDVNHEDQNTKLNNYYKILDSEIITETISSICEIPIENCKTAVYNNKIICFVSIALINDITEKLNKASNLIMKHLKRFGNTSIGVSGRIYSMLEIPKAYEESILVHDIYKKVYKGIGFVEFYDSLGIFKLFHLINNREELESYVEEKLGVVIQSDRTSGMELIKTLQCLIENNMNMKKSADELFIHYNSLRYRVNKLKELGIEINDGNELTEVAIALRLISYLNYPL</sequence>
<evidence type="ECO:0000259" key="1">
    <source>
        <dbReference type="Pfam" id="PF07905"/>
    </source>
</evidence>
<dbReference type="InterPro" id="IPR042070">
    <property type="entry name" value="PucR_C-HTH_sf"/>
</dbReference>
<dbReference type="Pfam" id="PF13556">
    <property type="entry name" value="HTH_30"/>
    <property type="match status" value="1"/>
</dbReference>
<organism evidence="3 4">
    <name type="scientific">Alkalibacterium iburiense</name>
    <dbReference type="NCBI Taxonomy" id="290589"/>
    <lineage>
        <taxon>Bacteria</taxon>
        <taxon>Bacillati</taxon>
        <taxon>Bacillota</taxon>
        <taxon>Bacilli</taxon>
        <taxon>Lactobacillales</taxon>
        <taxon>Carnobacteriaceae</taxon>
        <taxon>Alkalibacterium</taxon>
    </lineage>
</organism>
<dbReference type="EMBL" id="BAAACW010000068">
    <property type="protein sequence ID" value="GAA0360785.1"/>
    <property type="molecule type" value="Genomic_DNA"/>
</dbReference>
<name>A0ABN0XCK3_9LACT</name>
<dbReference type="InterPro" id="IPR025736">
    <property type="entry name" value="PucR_C-HTH_dom"/>
</dbReference>
<dbReference type="InterPro" id="IPR012914">
    <property type="entry name" value="PucR_dom"/>
</dbReference>
<dbReference type="Pfam" id="PF07905">
    <property type="entry name" value="PucR"/>
    <property type="match status" value="1"/>
</dbReference>
<dbReference type="PANTHER" id="PTHR33744:SF1">
    <property type="entry name" value="DNA-BINDING TRANSCRIPTIONAL ACTIVATOR ADER"/>
    <property type="match status" value="1"/>
</dbReference>
<evidence type="ECO:0000313" key="3">
    <source>
        <dbReference type="EMBL" id="GAA0360785.1"/>
    </source>
</evidence>
<evidence type="ECO:0000313" key="4">
    <source>
        <dbReference type="Proteomes" id="UP001501166"/>
    </source>
</evidence>
<comment type="caution">
    <text evidence="3">The sequence shown here is derived from an EMBL/GenBank/DDBJ whole genome shotgun (WGS) entry which is preliminary data.</text>
</comment>
<keyword evidence="4" id="KW-1185">Reference proteome</keyword>
<reference evidence="3 4" key="1">
    <citation type="journal article" date="2019" name="Int. J. Syst. Evol. Microbiol.">
        <title>The Global Catalogue of Microorganisms (GCM) 10K type strain sequencing project: providing services to taxonomists for standard genome sequencing and annotation.</title>
        <authorList>
            <consortium name="The Broad Institute Genomics Platform"/>
            <consortium name="The Broad Institute Genome Sequencing Center for Infectious Disease"/>
            <person name="Wu L."/>
            <person name="Ma J."/>
        </authorList>
    </citation>
    <scope>NUCLEOTIDE SEQUENCE [LARGE SCALE GENOMIC DNA]</scope>
    <source>
        <strain evidence="3 4">JCM 12662</strain>
    </source>
</reference>
<dbReference type="RefSeq" id="WP_343754705.1">
    <property type="nucleotide sequence ID" value="NZ_BAAACW010000068.1"/>
</dbReference>
<dbReference type="Gene3D" id="1.10.10.2840">
    <property type="entry name" value="PucR C-terminal helix-turn-helix domain"/>
    <property type="match status" value="1"/>
</dbReference>
<feature type="domain" description="Purine catabolism PurC-like" evidence="1">
    <location>
        <begin position="7"/>
        <end position="125"/>
    </location>
</feature>
<gene>
    <name evidence="3" type="ORF">GCM10008932_11780</name>
</gene>
<evidence type="ECO:0000259" key="2">
    <source>
        <dbReference type="Pfam" id="PF13556"/>
    </source>
</evidence>
<feature type="domain" description="PucR C-terminal helix-turn-helix" evidence="2">
    <location>
        <begin position="482"/>
        <end position="539"/>
    </location>
</feature>
<protein>
    <submittedName>
        <fullName evidence="3">PucR family transcriptional regulator</fullName>
    </submittedName>
</protein>
<proteinExistence type="predicted"/>
<dbReference type="InterPro" id="IPR051448">
    <property type="entry name" value="CdaR-like_regulators"/>
</dbReference>